<evidence type="ECO:0000259" key="2">
    <source>
        <dbReference type="PROSITE" id="PS51831"/>
    </source>
</evidence>
<dbReference type="PROSITE" id="PS51832">
    <property type="entry name" value="HD_GYP"/>
    <property type="match status" value="1"/>
</dbReference>
<dbReference type="InterPro" id="IPR037522">
    <property type="entry name" value="HD_GYP_dom"/>
</dbReference>
<organism evidence="4">
    <name type="scientific">Aerophobetes bacterium</name>
    <dbReference type="NCBI Taxonomy" id="2030807"/>
    <lineage>
        <taxon>Bacteria</taxon>
        <taxon>Candidatus Aerophobota</taxon>
    </lineage>
</organism>
<dbReference type="EMBL" id="DRTT01000085">
    <property type="protein sequence ID" value="HHF98407.1"/>
    <property type="molecule type" value="Genomic_DNA"/>
</dbReference>
<dbReference type="SUPFAM" id="SSF109604">
    <property type="entry name" value="HD-domain/PDEase-like"/>
    <property type="match status" value="1"/>
</dbReference>
<name>A0A7V5I0W4_UNCAE</name>
<dbReference type="SMART" id="SM00471">
    <property type="entry name" value="HDc"/>
    <property type="match status" value="1"/>
</dbReference>
<keyword evidence="1" id="KW-1133">Transmembrane helix</keyword>
<dbReference type="InterPro" id="IPR003607">
    <property type="entry name" value="HD/PDEase_dom"/>
</dbReference>
<gene>
    <name evidence="4" type="ORF">ENL39_02845</name>
</gene>
<feature type="transmembrane region" description="Helical" evidence="1">
    <location>
        <begin position="106"/>
        <end position="124"/>
    </location>
</feature>
<feature type="transmembrane region" description="Helical" evidence="1">
    <location>
        <begin position="204"/>
        <end position="221"/>
    </location>
</feature>
<feature type="domain" description="HD-GYP" evidence="3">
    <location>
        <begin position="227"/>
        <end position="415"/>
    </location>
</feature>
<dbReference type="InterPro" id="IPR006674">
    <property type="entry name" value="HD_domain"/>
</dbReference>
<dbReference type="Pfam" id="PF13487">
    <property type="entry name" value="HD_5"/>
    <property type="match status" value="1"/>
</dbReference>
<accession>A0A7V5I0W4</accession>
<evidence type="ECO:0000259" key="3">
    <source>
        <dbReference type="PROSITE" id="PS51832"/>
    </source>
</evidence>
<feature type="domain" description="HD" evidence="2">
    <location>
        <begin position="249"/>
        <end position="371"/>
    </location>
</feature>
<keyword evidence="1" id="KW-0472">Membrane</keyword>
<dbReference type="AlphaFoldDB" id="A0A7V5I0W4"/>
<feature type="transmembrane region" description="Helical" evidence="1">
    <location>
        <begin position="66"/>
        <end position="86"/>
    </location>
</feature>
<feature type="transmembrane region" description="Helical" evidence="1">
    <location>
        <begin position="144"/>
        <end position="165"/>
    </location>
</feature>
<dbReference type="InterPro" id="IPR048430">
    <property type="entry name" value="MASE9"/>
</dbReference>
<dbReference type="NCBIfam" id="TIGR00277">
    <property type="entry name" value="HDIG"/>
    <property type="match status" value="1"/>
</dbReference>
<sequence length="415" mass="46669">MTKKKTLKFDLYVWFITGAGLTLLFLWSLEADISWEMGKSLVFWASLVLIAELFSVSLPYGGSVTLGFPLIYATFLTEGPVIGVWVASFASLTELKKGKKADVKKILFDCGQFTISVSGAWLVYKNTGGVIIKSVLSTNILSLSLAALSYFVLNSFIVSCAIAFQRRSSVIDMWSNNFRWAAPNYLAQTPLGFLMALIYRQISWWGVTFIMFPLFIAYWAYKLYMDMRREHLSAIQALATAVEARDPYTEKHSQRMAEYAMAIAREMGLSIYSAEVIRYAAILHDIGKIGVADSILSKGNSLTLEEWDQIKKHCIIGAEIVKRIDSLTDASKIIYHHHERYDGKGYPNGLKGEEIPLGSRIIAVVDAYDAMTSRRPYREALSKEEAIAELKRCAGKQFDKKVVEAFLRVLERDAT</sequence>
<keyword evidence="1" id="KW-0812">Transmembrane</keyword>
<dbReference type="PANTHER" id="PTHR45228:SF4">
    <property type="entry name" value="LIPOPROTEIN"/>
    <property type="match status" value="1"/>
</dbReference>
<dbReference type="InterPro" id="IPR052020">
    <property type="entry name" value="Cyclic_di-GMP/3'3'-cGAMP_PDE"/>
</dbReference>
<dbReference type="PROSITE" id="PS51831">
    <property type="entry name" value="HD"/>
    <property type="match status" value="1"/>
</dbReference>
<comment type="caution">
    <text evidence="4">The sequence shown here is derived from an EMBL/GenBank/DDBJ whole genome shotgun (WGS) entry which is preliminary data.</text>
</comment>
<evidence type="ECO:0000313" key="4">
    <source>
        <dbReference type="EMBL" id="HHF98407.1"/>
    </source>
</evidence>
<dbReference type="InterPro" id="IPR006675">
    <property type="entry name" value="HDIG_dom"/>
</dbReference>
<dbReference type="CDD" id="cd00077">
    <property type="entry name" value="HDc"/>
    <property type="match status" value="1"/>
</dbReference>
<feature type="transmembrane region" description="Helical" evidence="1">
    <location>
        <begin position="41"/>
        <end position="60"/>
    </location>
</feature>
<dbReference type="Pfam" id="PF20972">
    <property type="entry name" value="MASE9"/>
    <property type="match status" value="1"/>
</dbReference>
<feature type="transmembrane region" description="Helical" evidence="1">
    <location>
        <begin position="12"/>
        <end position="29"/>
    </location>
</feature>
<proteinExistence type="predicted"/>
<dbReference type="Proteomes" id="UP000886070">
    <property type="component" value="Unassembled WGS sequence"/>
</dbReference>
<protein>
    <submittedName>
        <fullName evidence="4">HD-GYP domain-containing protein</fullName>
    </submittedName>
</protein>
<reference evidence="4" key="1">
    <citation type="journal article" date="2020" name="mSystems">
        <title>Genome- and Community-Level Interaction Insights into Carbon Utilization and Element Cycling Functions of Hydrothermarchaeota in Hydrothermal Sediment.</title>
        <authorList>
            <person name="Zhou Z."/>
            <person name="Liu Y."/>
            <person name="Xu W."/>
            <person name="Pan J."/>
            <person name="Luo Z.H."/>
            <person name="Li M."/>
        </authorList>
    </citation>
    <scope>NUCLEOTIDE SEQUENCE [LARGE SCALE GENOMIC DNA]</scope>
    <source>
        <strain evidence="4">HyVt-92</strain>
    </source>
</reference>
<evidence type="ECO:0000256" key="1">
    <source>
        <dbReference type="SAM" id="Phobius"/>
    </source>
</evidence>
<dbReference type="Gene3D" id="1.10.3210.10">
    <property type="entry name" value="Hypothetical protein af1432"/>
    <property type="match status" value="1"/>
</dbReference>
<dbReference type="PANTHER" id="PTHR45228">
    <property type="entry name" value="CYCLIC DI-GMP PHOSPHODIESTERASE TM_0186-RELATED"/>
    <property type="match status" value="1"/>
</dbReference>